<dbReference type="InterPro" id="IPR000873">
    <property type="entry name" value="AMP-dep_synth/lig_dom"/>
</dbReference>
<accession>L9VLC0</accession>
<dbReference type="InterPro" id="IPR045851">
    <property type="entry name" value="AMP-bd_C_sf"/>
</dbReference>
<feature type="domain" description="AMP-dependent synthetase/ligase" evidence="1">
    <location>
        <begin position="16"/>
        <end position="379"/>
    </location>
</feature>
<dbReference type="Proteomes" id="UP000011599">
    <property type="component" value="Unassembled WGS sequence"/>
</dbReference>
<dbReference type="InterPro" id="IPR050237">
    <property type="entry name" value="ATP-dep_AMP-bd_enzyme"/>
</dbReference>
<dbReference type="OrthoDB" id="193284at2157"/>
<dbReference type="GO" id="GO:0016877">
    <property type="term" value="F:ligase activity, forming carbon-sulfur bonds"/>
    <property type="evidence" value="ECO:0007669"/>
    <property type="project" value="UniProtKB-ARBA"/>
</dbReference>
<organism evidence="3 4">
    <name type="scientific">Natronorubrum tibetense GA33</name>
    <dbReference type="NCBI Taxonomy" id="1114856"/>
    <lineage>
        <taxon>Archaea</taxon>
        <taxon>Methanobacteriati</taxon>
        <taxon>Methanobacteriota</taxon>
        <taxon>Stenosarchaea group</taxon>
        <taxon>Halobacteria</taxon>
        <taxon>Halobacteriales</taxon>
        <taxon>Natrialbaceae</taxon>
        <taxon>Natronorubrum</taxon>
    </lineage>
</organism>
<dbReference type="InterPro" id="IPR020845">
    <property type="entry name" value="AMP-binding_CS"/>
</dbReference>
<evidence type="ECO:0000313" key="3">
    <source>
        <dbReference type="EMBL" id="ELY37767.1"/>
    </source>
</evidence>
<protein>
    <submittedName>
        <fullName evidence="3">AMP-dependent synthetase and ligase</fullName>
    </submittedName>
</protein>
<dbReference type="InterPro" id="IPR042099">
    <property type="entry name" value="ANL_N_sf"/>
</dbReference>
<sequence length="522" mass="56981">MIDSDILTAHGLLHQACTKYASRSLATVGGETMTYGEAWNRGGKLARVLSERGLEKGDFVGIMMSNRLDYFTANFACVRGGFVNVPMNDMLTRDEFSYMLADSGARGVVVGPDFTDTIEELRSDLPDLETVIAVDESPPDGQLPLDTALNEAGDVALNVSIDPGDLLRLSYTGGTTGRPKGARHTHRLIAMDMLAHVIAFEIRDGESMLISTPLPHAAGYIHLGALTQGAHLTVTPGFDPGEFLALLDDEPITWTFLVPTMIYRMLDHDAVADANVSTLDTLVYGAAPISEERLTEAIAAFGDVFIQAYGQTEMPNVGMVLPKVDHEPGADCVQSCGRPATMVDAEIAEVEHGRIESILDRGGVGELIMRSPYVMDGYHDKPEQTAETLVDGWLLTGDIARMDEEGYVYLLDRANDVIVSGGMNVYTTEVEDALERHPDLNLVAVIGVPHDDWGEAVHAVVETESDNIDSSDILAFADTHLANYKKPKSVEFRDKIPTTPYGKVDKKVLREPHWENVDRNIH</sequence>
<comment type="caution">
    <text evidence="3">The sequence shown here is derived from an EMBL/GenBank/DDBJ whole genome shotgun (WGS) entry which is preliminary data.</text>
</comment>
<feature type="domain" description="AMP-binding enzyme C-terminal" evidence="2">
    <location>
        <begin position="429"/>
        <end position="503"/>
    </location>
</feature>
<proteinExistence type="predicted"/>
<dbReference type="PATRIC" id="fig|1114856.3.peg.4073"/>
<evidence type="ECO:0000259" key="1">
    <source>
        <dbReference type="Pfam" id="PF00501"/>
    </source>
</evidence>
<dbReference type="AlphaFoldDB" id="L9VLC0"/>
<dbReference type="Gene3D" id="3.40.50.12780">
    <property type="entry name" value="N-terminal domain of ligase-like"/>
    <property type="match status" value="1"/>
</dbReference>
<keyword evidence="3" id="KW-0436">Ligase</keyword>
<dbReference type="InterPro" id="IPR025110">
    <property type="entry name" value="AMP-bd_C"/>
</dbReference>
<dbReference type="RefSeq" id="WP_006092072.1">
    <property type="nucleotide sequence ID" value="NZ_AOHW01000045.1"/>
</dbReference>
<reference evidence="3 4" key="1">
    <citation type="journal article" date="2014" name="PLoS Genet.">
        <title>Phylogenetically driven sequencing of extremely halophilic archaea reveals strategies for static and dynamic osmo-response.</title>
        <authorList>
            <person name="Becker E.A."/>
            <person name="Seitzer P.M."/>
            <person name="Tritt A."/>
            <person name="Larsen D."/>
            <person name="Krusor M."/>
            <person name="Yao A.I."/>
            <person name="Wu D."/>
            <person name="Madern D."/>
            <person name="Eisen J.A."/>
            <person name="Darling A.E."/>
            <person name="Facciotti M.T."/>
        </authorList>
    </citation>
    <scope>NUCLEOTIDE SEQUENCE [LARGE SCALE GENOMIC DNA]</scope>
    <source>
        <strain evidence="3 4">GA33</strain>
    </source>
</reference>
<dbReference type="PANTHER" id="PTHR43767">
    <property type="entry name" value="LONG-CHAIN-FATTY-ACID--COA LIGASE"/>
    <property type="match status" value="1"/>
</dbReference>
<dbReference type="PROSITE" id="PS00455">
    <property type="entry name" value="AMP_BINDING"/>
    <property type="match status" value="1"/>
</dbReference>
<name>L9VLC0_9EURY</name>
<dbReference type="Pfam" id="PF13193">
    <property type="entry name" value="AMP-binding_C"/>
    <property type="match status" value="1"/>
</dbReference>
<dbReference type="PANTHER" id="PTHR43767:SF7">
    <property type="entry name" value="MEDIUM_LONG-CHAIN-FATTY-ACID--COA LIGASE FADD8"/>
    <property type="match status" value="1"/>
</dbReference>
<evidence type="ECO:0000313" key="4">
    <source>
        <dbReference type="Proteomes" id="UP000011599"/>
    </source>
</evidence>
<dbReference type="eggNOG" id="arCOG00856">
    <property type="taxonomic scope" value="Archaea"/>
</dbReference>
<keyword evidence="4" id="KW-1185">Reference proteome</keyword>
<dbReference type="STRING" id="1114856.GCA_000383975_04236"/>
<dbReference type="Gene3D" id="3.30.300.30">
    <property type="match status" value="1"/>
</dbReference>
<evidence type="ECO:0000259" key="2">
    <source>
        <dbReference type="Pfam" id="PF13193"/>
    </source>
</evidence>
<dbReference type="SUPFAM" id="SSF56801">
    <property type="entry name" value="Acetyl-CoA synthetase-like"/>
    <property type="match status" value="1"/>
</dbReference>
<dbReference type="Pfam" id="PF00501">
    <property type="entry name" value="AMP-binding"/>
    <property type="match status" value="1"/>
</dbReference>
<gene>
    <name evidence="3" type="ORF">C496_19705</name>
</gene>
<dbReference type="EMBL" id="AOHW01000045">
    <property type="protein sequence ID" value="ELY37767.1"/>
    <property type="molecule type" value="Genomic_DNA"/>
</dbReference>